<dbReference type="PANTHER" id="PTHR31589">
    <property type="entry name" value="PROTEIN, PUTATIVE (DUF239)-RELATED-RELATED"/>
    <property type="match status" value="1"/>
</dbReference>
<sequence>MRWGLCYAIVETLLVTSSIAGDANKEGLDVVKTVTLPNGQVIDWVRRESQGEIAHPPPSSSFVKSAKLAVQHAFDDNTRGPEGTVPILRDSGISMPKKLPPSSSKKSSRIYPRQNQGQHWYVSTSEVVDNNGGSASLSMFKAYVQSSGDFSLLQTAVIREPSGGSVPIQTLEAGWINYPDQVRNPHLFTFFTTNGYGQSGDYIGGWNTDQRGWVQVDNSIYPGIELSPLSVVGGDQHELQIRYNLHNGSWWLGINDKWVGYYPANLYSQGGNDPSDTLESKANQINWYGEIYQSESALTTTDMGSGHFAKDGYGKAAYFHNLIYTDTSGRDQTYDGSRGTIISDAKRYTIDAHWNTAEAWGSYFFLGGPGAGGKIGG</sequence>
<dbReference type="InterPro" id="IPR004314">
    <property type="entry name" value="Neprosin"/>
</dbReference>
<evidence type="ECO:0000313" key="4">
    <source>
        <dbReference type="EMBL" id="OAQ70301.1"/>
    </source>
</evidence>
<dbReference type="OrthoDB" id="1858978at2759"/>
<feature type="domain" description="Neprosin PEP catalytic" evidence="3">
    <location>
        <begin position="112"/>
        <end position="374"/>
    </location>
</feature>
<dbReference type="GeneID" id="28846376"/>
<dbReference type="InterPro" id="IPR053168">
    <property type="entry name" value="Glutamic_endopeptidase"/>
</dbReference>
<reference evidence="4 5" key="1">
    <citation type="journal article" date="2016" name="PLoS Pathog.">
        <title>Biosynthesis of antibiotic leucinostatins in bio-control fungus Purpureocillium lilacinum and their inhibition on phytophthora revealed by genome mining.</title>
        <authorList>
            <person name="Wang G."/>
            <person name="Liu Z."/>
            <person name="Lin R."/>
            <person name="Li E."/>
            <person name="Mao Z."/>
            <person name="Ling J."/>
            <person name="Yang Y."/>
            <person name="Yin W.B."/>
            <person name="Xie B."/>
        </authorList>
    </citation>
    <scope>NUCLEOTIDE SEQUENCE [LARGE SCALE GENOMIC DNA]</scope>
    <source>
        <strain evidence="4">170</strain>
    </source>
</reference>
<accession>A0A179FYV9</accession>
<name>A0A179FYV9_METCM</name>
<feature type="signal peptide" evidence="2">
    <location>
        <begin position="1"/>
        <end position="20"/>
    </location>
</feature>
<gene>
    <name evidence="4" type="ORF">VFPPC_02792</name>
</gene>
<keyword evidence="2" id="KW-0732">Signal</keyword>
<dbReference type="KEGG" id="pchm:VFPPC_02792"/>
<evidence type="ECO:0000259" key="3">
    <source>
        <dbReference type="PROSITE" id="PS52045"/>
    </source>
</evidence>
<organism evidence="4 5">
    <name type="scientific">Pochonia chlamydosporia 170</name>
    <dbReference type="NCBI Taxonomy" id="1380566"/>
    <lineage>
        <taxon>Eukaryota</taxon>
        <taxon>Fungi</taxon>
        <taxon>Dikarya</taxon>
        <taxon>Ascomycota</taxon>
        <taxon>Pezizomycotina</taxon>
        <taxon>Sordariomycetes</taxon>
        <taxon>Hypocreomycetidae</taxon>
        <taxon>Hypocreales</taxon>
        <taxon>Clavicipitaceae</taxon>
        <taxon>Pochonia</taxon>
    </lineage>
</organism>
<dbReference type="Pfam" id="PF03080">
    <property type="entry name" value="Neprosin"/>
    <property type="match status" value="1"/>
</dbReference>
<dbReference type="EMBL" id="LSBJ02000002">
    <property type="protein sequence ID" value="OAQ70301.1"/>
    <property type="molecule type" value="Genomic_DNA"/>
</dbReference>
<evidence type="ECO:0000256" key="1">
    <source>
        <dbReference type="SAM" id="MobiDB-lite"/>
    </source>
</evidence>
<feature type="chain" id="PRO_5008102199" description="Neprosin PEP catalytic domain-containing protein" evidence="2">
    <location>
        <begin position="21"/>
        <end position="377"/>
    </location>
</feature>
<dbReference type="RefSeq" id="XP_018146838.1">
    <property type="nucleotide sequence ID" value="XM_018282382.1"/>
</dbReference>
<dbReference type="STRING" id="1380566.A0A179FYV9"/>
<feature type="region of interest" description="Disordered" evidence="1">
    <location>
        <begin position="75"/>
        <end position="116"/>
    </location>
</feature>
<proteinExistence type="predicted"/>
<dbReference type="Proteomes" id="UP000078397">
    <property type="component" value="Unassembled WGS sequence"/>
</dbReference>
<evidence type="ECO:0000256" key="2">
    <source>
        <dbReference type="SAM" id="SignalP"/>
    </source>
</evidence>
<dbReference type="PROSITE" id="PS52045">
    <property type="entry name" value="NEPROSIN_PEP_CD"/>
    <property type="match status" value="1"/>
</dbReference>
<dbReference type="PANTHER" id="PTHR31589:SF223">
    <property type="entry name" value="PROTEIN, PUTATIVE (DUF239)-RELATED"/>
    <property type="match status" value="1"/>
</dbReference>
<feature type="compositionally biased region" description="Low complexity" evidence="1">
    <location>
        <begin position="94"/>
        <end position="105"/>
    </location>
</feature>
<keyword evidence="5" id="KW-1185">Reference proteome</keyword>
<comment type="caution">
    <text evidence="4">The sequence shown here is derived from an EMBL/GenBank/DDBJ whole genome shotgun (WGS) entry which is preliminary data.</text>
</comment>
<evidence type="ECO:0000313" key="5">
    <source>
        <dbReference type="Proteomes" id="UP000078397"/>
    </source>
</evidence>
<protein>
    <recommendedName>
        <fullName evidence="3">Neprosin PEP catalytic domain-containing protein</fullName>
    </recommendedName>
</protein>
<dbReference type="AlphaFoldDB" id="A0A179FYV9"/>